<protein>
    <recommendedName>
        <fullName evidence="2">Integrase catalytic domain-containing protein</fullName>
    </recommendedName>
</protein>
<evidence type="ECO:0000313" key="3">
    <source>
        <dbReference type="EMBL" id="MBW0554819.1"/>
    </source>
</evidence>
<keyword evidence="4" id="KW-1185">Reference proteome</keyword>
<reference evidence="3" key="1">
    <citation type="submission" date="2021-03" db="EMBL/GenBank/DDBJ databases">
        <title>Draft genome sequence of rust myrtle Austropuccinia psidii MF-1, a brazilian biotype.</title>
        <authorList>
            <person name="Quecine M.C."/>
            <person name="Pachon D.M.R."/>
            <person name="Bonatelli M.L."/>
            <person name="Correr F.H."/>
            <person name="Franceschini L.M."/>
            <person name="Leite T.F."/>
            <person name="Margarido G.R.A."/>
            <person name="Almeida C.A."/>
            <person name="Ferrarezi J.A."/>
            <person name="Labate C.A."/>
        </authorList>
    </citation>
    <scope>NUCLEOTIDE SEQUENCE</scope>
    <source>
        <strain evidence="3">MF-1</strain>
    </source>
</reference>
<comment type="caution">
    <text evidence="3">The sequence shown here is derived from an EMBL/GenBank/DDBJ whole genome shotgun (WGS) entry which is preliminary data.</text>
</comment>
<accession>A0A9Q3J3C9</accession>
<dbReference type="InterPro" id="IPR012337">
    <property type="entry name" value="RNaseH-like_sf"/>
</dbReference>
<dbReference type="SUPFAM" id="SSF53098">
    <property type="entry name" value="Ribonuclease H-like"/>
    <property type="match status" value="1"/>
</dbReference>
<dbReference type="EMBL" id="AVOT02061631">
    <property type="protein sequence ID" value="MBW0554819.1"/>
    <property type="molecule type" value="Genomic_DNA"/>
</dbReference>
<dbReference type="GO" id="GO:0005634">
    <property type="term" value="C:nucleus"/>
    <property type="evidence" value="ECO:0007669"/>
    <property type="project" value="UniProtKB-ARBA"/>
</dbReference>
<dbReference type="PROSITE" id="PS50994">
    <property type="entry name" value="INTEGRASE"/>
    <property type="match status" value="1"/>
</dbReference>
<gene>
    <name evidence="3" type="ORF">O181_094534</name>
</gene>
<dbReference type="PANTHER" id="PTHR37984">
    <property type="entry name" value="PROTEIN CBG26694"/>
    <property type="match status" value="1"/>
</dbReference>
<dbReference type="GO" id="GO:0015074">
    <property type="term" value="P:DNA integration"/>
    <property type="evidence" value="ECO:0007669"/>
    <property type="project" value="InterPro"/>
</dbReference>
<feature type="domain" description="Integrase catalytic" evidence="2">
    <location>
        <begin position="1"/>
        <end position="135"/>
    </location>
</feature>
<sequence>MDWMTGLVPGGKETHNALLSIRADFSKSVSFPPCYKEDTAMGTPLLFCNNNITTCGVLNIIIGDRDSQFTSESYTNLYDMLGTKLAFITAYHPQTNGLAERMIQTSKEMIKRFCVNFMEYKDHEWVTLLPAIQLA</sequence>
<dbReference type="AlphaFoldDB" id="A0A9Q3J3C9"/>
<evidence type="ECO:0000313" key="4">
    <source>
        <dbReference type="Proteomes" id="UP000765509"/>
    </source>
</evidence>
<dbReference type="OrthoDB" id="3240190at2759"/>
<dbReference type="Gene3D" id="3.30.420.10">
    <property type="entry name" value="Ribonuclease H-like superfamily/Ribonuclease H"/>
    <property type="match status" value="1"/>
</dbReference>
<proteinExistence type="predicted"/>
<keyword evidence="1" id="KW-0694">RNA-binding</keyword>
<dbReference type="InterPro" id="IPR036397">
    <property type="entry name" value="RNaseH_sf"/>
</dbReference>
<dbReference type="PANTHER" id="PTHR37984:SF12">
    <property type="entry name" value="RIBONUCLEASE H"/>
    <property type="match status" value="1"/>
</dbReference>
<dbReference type="InterPro" id="IPR001584">
    <property type="entry name" value="Integrase_cat-core"/>
</dbReference>
<organism evidence="3 4">
    <name type="scientific">Austropuccinia psidii MF-1</name>
    <dbReference type="NCBI Taxonomy" id="1389203"/>
    <lineage>
        <taxon>Eukaryota</taxon>
        <taxon>Fungi</taxon>
        <taxon>Dikarya</taxon>
        <taxon>Basidiomycota</taxon>
        <taxon>Pucciniomycotina</taxon>
        <taxon>Pucciniomycetes</taxon>
        <taxon>Pucciniales</taxon>
        <taxon>Sphaerophragmiaceae</taxon>
        <taxon>Austropuccinia</taxon>
    </lineage>
</organism>
<dbReference type="Proteomes" id="UP000765509">
    <property type="component" value="Unassembled WGS sequence"/>
</dbReference>
<dbReference type="GO" id="GO:0003723">
    <property type="term" value="F:RNA binding"/>
    <property type="evidence" value="ECO:0007669"/>
    <property type="project" value="UniProtKB-KW"/>
</dbReference>
<evidence type="ECO:0000256" key="1">
    <source>
        <dbReference type="ARBA" id="ARBA00022884"/>
    </source>
</evidence>
<evidence type="ECO:0000259" key="2">
    <source>
        <dbReference type="PROSITE" id="PS50994"/>
    </source>
</evidence>
<dbReference type="InterPro" id="IPR050951">
    <property type="entry name" value="Retrovirus_Pol_polyprotein"/>
</dbReference>
<name>A0A9Q3J3C9_9BASI</name>